<evidence type="ECO:0000256" key="6">
    <source>
        <dbReference type="ARBA" id="ARBA00023012"/>
    </source>
</evidence>
<dbReference type="InterPro" id="IPR036097">
    <property type="entry name" value="HisK_dim/P_sf"/>
</dbReference>
<dbReference type="InterPro" id="IPR036890">
    <property type="entry name" value="HATPase_C_sf"/>
</dbReference>
<dbReference type="SUPFAM" id="SSF55874">
    <property type="entry name" value="ATPase domain of HSP90 chaperone/DNA topoisomerase II/histidine kinase"/>
    <property type="match status" value="1"/>
</dbReference>
<feature type="domain" description="Histidine kinase" evidence="7">
    <location>
        <begin position="128"/>
        <end position="335"/>
    </location>
</feature>
<dbReference type="SMART" id="SM00387">
    <property type="entry name" value="HATPase_c"/>
    <property type="match status" value="1"/>
</dbReference>
<dbReference type="PRINTS" id="PR00344">
    <property type="entry name" value="BCTRLSENSOR"/>
</dbReference>
<evidence type="ECO:0000256" key="2">
    <source>
        <dbReference type="ARBA" id="ARBA00012438"/>
    </source>
</evidence>
<evidence type="ECO:0000256" key="5">
    <source>
        <dbReference type="ARBA" id="ARBA00022777"/>
    </source>
</evidence>
<keyword evidence="5 8" id="KW-0418">Kinase</keyword>
<reference evidence="8 9" key="1">
    <citation type="journal article" date="2019" name="Int. J. Syst. Evol. Microbiol.">
        <title>The Global Catalogue of Microorganisms (GCM) 10K type strain sequencing project: providing services to taxonomists for standard genome sequencing and annotation.</title>
        <authorList>
            <consortium name="The Broad Institute Genomics Platform"/>
            <consortium name="The Broad Institute Genome Sequencing Center for Infectious Disease"/>
            <person name="Wu L."/>
            <person name="Ma J."/>
        </authorList>
    </citation>
    <scope>NUCLEOTIDE SEQUENCE [LARGE SCALE GENOMIC DNA]</scope>
    <source>
        <strain evidence="8 9">CGMCC 1.12125</strain>
    </source>
</reference>
<dbReference type="PANTHER" id="PTHR43711:SF1">
    <property type="entry name" value="HISTIDINE KINASE 1"/>
    <property type="match status" value="1"/>
</dbReference>
<accession>A0ABD6CDY7</accession>
<evidence type="ECO:0000256" key="3">
    <source>
        <dbReference type="ARBA" id="ARBA00022553"/>
    </source>
</evidence>
<gene>
    <name evidence="8" type="ORF">ACFR9U_15730</name>
</gene>
<dbReference type="PROSITE" id="PS50109">
    <property type="entry name" value="HIS_KIN"/>
    <property type="match status" value="1"/>
</dbReference>
<dbReference type="RefSeq" id="WP_247382118.1">
    <property type="nucleotide sequence ID" value="NZ_JALLGV010000014.1"/>
</dbReference>
<dbReference type="Proteomes" id="UP001597119">
    <property type="component" value="Unassembled WGS sequence"/>
</dbReference>
<dbReference type="CDD" id="cd00082">
    <property type="entry name" value="HisKA"/>
    <property type="match status" value="1"/>
</dbReference>
<dbReference type="Gene3D" id="3.30.565.10">
    <property type="entry name" value="Histidine kinase-like ATPase, C-terminal domain"/>
    <property type="match status" value="1"/>
</dbReference>
<evidence type="ECO:0000259" key="7">
    <source>
        <dbReference type="PROSITE" id="PS50109"/>
    </source>
</evidence>
<keyword evidence="3" id="KW-0597">Phosphoprotein</keyword>
<evidence type="ECO:0000256" key="4">
    <source>
        <dbReference type="ARBA" id="ARBA00022679"/>
    </source>
</evidence>
<comment type="catalytic activity">
    <reaction evidence="1">
        <text>ATP + protein L-histidine = ADP + protein N-phospho-L-histidine.</text>
        <dbReference type="EC" id="2.7.13.3"/>
    </reaction>
</comment>
<dbReference type="EMBL" id="JBHUDJ010000012">
    <property type="protein sequence ID" value="MFD1588433.1"/>
    <property type="molecule type" value="Genomic_DNA"/>
</dbReference>
<dbReference type="PANTHER" id="PTHR43711">
    <property type="entry name" value="TWO-COMPONENT HISTIDINE KINASE"/>
    <property type="match status" value="1"/>
</dbReference>
<keyword evidence="9" id="KW-1185">Reference proteome</keyword>
<comment type="caution">
    <text evidence="8">The sequence shown here is derived from an EMBL/GenBank/DDBJ whole genome shotgun (WGS) entry which is preliminary data.</text>
</comment>
<dbReference type="InterPro" id="IPR050736">
    <property type="entry name" value="Sensor_HK_Regulatory"/>
</dbReference>
<proteinExistence type="predicted"/>
<dbReference type="GO" id="GO:0004673">
    <property type="term" value="F:protein histidine kinase activity"/>
    <property type="evidence" value="ECO:0007669"/>
    <property type="project" value="UniProtKB-EC"/>
</dbReference>
<evidence type="ECO:0000313" key="9">
    <source>
        <dbReference type="Proteomes" id="UP001597119"/>
    </source>
</evidence>
<dbReference type="Pfam" id="PF02518">
    <property type="entry name" value="HATPase_c"/>
    <property type="match status" value="1"/>
</dbReference>
<organism evidence="8 9">
    <name type="scientific">Halorientalis brevis</name>
    <dbReference type="NCBI Taxonomy" id="1126241"/>
    <lineage>
        <taxon>Archaea</taxon>
        <taxon>Methanobacteriati</taxon>
        <taxon>Methanobacteriota</taxon>
        <taxon>Stenosarchaea group</taxon>
        <taxon>Halobacteria</taxon>
        <taxon>Halobacteriales</taxon>
        <taxon>Haloarculaceae</taxon>
        <taxon>Halorientalis</taxon>
    </lineage>
</organism>
<dbReference type="SUPFAM" id="SSF47384">
    <property type="entry name" value="Homodimeric domain of signal transducing histidine kinase"/>
    <property type="match status" value="1"/>
</dbReference>
<dbReference type="EC" id="2.7.13.3" evidence="2"/>
<dbReference type="AlphaFoldDB" id="A0ABD6CDY7"/>
<dbReference type="Gene3D" id="1.10.287.130">
    <property type="match status" value="1"/>
</dbReference>
<dbReference type="InterPro" id="IPR004358">
    <property type="entry name" value="Sig_transdc_His_kin-like_C"/>
</dbReference>
<dbReference type="Pfam" id="PF00512">
    <property type="entry name" value="HisKA"/>
    <property type="match status" value="1"/>
</dbReference>
<dbReference type="SMART" id="SM00388">
    <property type="entry name" value="HisKA"/>
    <property type="match status" value="1"/>
</dbReference>
<dbReference type="InterPro" id="IPR003594">
    <property type="entry name" value="HATPase_dom"/>
</dbReference>
<dbReference type="InterPro" id="IPR003661">
    <property type="entry name" value="HisK_dim/P_dom"/>
</dbReference>
<keyword evidence="6" id="KW-0902">Two-component regulatory system</keyword>
<keyword evidence="4" id="KW-0808">Transferase</keyword>
<dbReference type="InterPro" id="IPR005467">
    <property type="entry name" value="His_kinase_dom"/>
</dbReference>
<evidence type="ECO:0000256" key="1">
    <source>
        <dbReference type="ARBA" id="ARBA00000085"/>
    </source>
</evidence>
<name>A0ABD6CDY7_9EURY</name>
<evidence type="ECO:0000313" key="8">
    <source>
        <dbReference type="EMBL" id="MFD1588433.1"/>
    </source>
</evidence>
<dbReference type="GO" id="GO:0000160">
    <property type="term" value="P:phosphorelay signal transduction system"/>
    <property type="evidence" value="ECO:0007669"/>
    <property type="project" value="UniProtKB-KW"/>
</dbReference>
<sequence length="335" mass="35527">MTNQSNAAIPLDMHPDPVLAYASEDGTAYITATNDAFETAFDDNSTEEPVASVFEQFGVVESTGDEEPATQLVRGDDVGIYLDGVGEHGAYVARIVATGDGTGYLVFTALDEYPAVAETAGVGDIASVLSHDLRNPLDVAKAHLRAARETGETEHFDAVASAHDRMSQRIRDVLVLARGDSVVEPAEDVSIRDAAEDAWQSVETTHATLDVQEPLPTTTADPDRVRRLFENVFRNSVEHGSAATLSSSEHDSEATAADSPITVTVGALENGFYVADDGKGVPPDDHDVVFDPGYSTADGGTGLGLAIVERIVAAHDWDVTLTAAHDGGARFEIRF</sequence>
<protein>
    <recommendedName>
        <fullName evidence="2">histidine kinase</fullName>
        <ecNumber evidence="2">2.7.13.3</ecNumber>
    </recommendedName>
</protein>